<dbReference type="Pfam" id="PF04230">
    <property type="entry name" value="PS_pyruv_trans"/>
    <property type="match status" value="1"/>
</dbReference>
<organism evidence="3 4">
    <name type="scientific">Pseudoalteromonas lipolytica</name>
    <dbReference type="NCBI Taxonomy" id="570156"/>
    <lineage>
        <taxon>Bacteria</taxon>
        <taxon>Pseudomonadati</taxon>
        <taxon>Pseudomonadota</taxon>
        <taxon>Gammaproteobacteria</taxon>
        <taxon>Alteromonadales</taxon>
        <taxon>Pseudoalteromonadaceae</taxon>
        <taxon>Pseudoalteromonas</taxon>
    </lineage>
</organism>
<dbReference type="PANTHER" id="PTHR36836">
    <property type="entry name" value="COLANIC ACID BIOSYNTHESIS PROTEIN WCAK"/>
    <property type="match status" value="1"/>
</dbReference>
<name>A0ABU8SV92_9GAMM</name>
<evidence type="ECO:0000313" key="4">
    <source>
        <dbReference type="Proteomes" id="UP001377972"/>
    </source>
</evidence>
<reference evidence="3 4" key="1">
    <citation type="submission" date="2023-01" db="EMBL/GenBank/DDBJ databases">
        <title>Trichodesmium-associated heterotrophic epibiont bacteria.</title>
        <authorList>
            <person name="Cleveland C.S."/>
            <person name="Webb E.A."/>
        </authorList>
    </citation>
    <scope>NUCLEOTIDE SEQUENCE [LARGE SCALE GENOMIC DNA]</scope>
    <source>
        <strain evidence="3 4">USCH2</strain>
    </source>
</reference>
<evidence type="ECO:0000256" key="1">
    <source>
        <dbReference type="SAM" id="Phobius"/>
    </source>
</evidence>
<keyword evidence="4" id="KW-1185">Reference proteome</keyword>
<sequence>MTKATIFGYHGMENFGDDFFLDYILKYCNSIGINEAYVTARKGSISKSVDKSIGVNVTAILPRARVLRGYDKWLLLFLYALKSDVLFFCAGSIFTILPERLFLIIIKMIKFLKPSVKIIAVGVSVGPFKDKDSEKAVVEALSLFNLVIVRDKKSLKYSIQTNVKFFNDLAFTHPPKLNLRKEVIGVALNPYASILNKSDLHIEFERNDKIASCIINSATKYKAIRIFITCDANTYGDKVLSQDLASKLLDKGINVEVIAYDGNLHQFEKHLSGVNKLIASRLHAGFFGLLNGAEVFQLKYAEKIEEFYRGLNLNNISFYHAYNFTSESLSLFLANEKVNYDADFNSLLNLSSRVSTEYKNTLSKELR</sequence>
<dbReference type="PANTHER" id="PTHR36836:SF1">
    <property type="entry name" value="COLANIC ACID BIOSYNTHESIS PROTEIN WCAK"/>
    <property type="match status" value="1"/>
</dbReference>
<evidence type="ECO:0000259" key="2">
    <source>
        <dbReference type="Pfam" id="PF04230"/>
    </source>
</evidence>
<dbReference type="InterPro" id="IPR007345">
    <property type="entry name" value="Polysacch_pyruvyl_Trfase"/>
</dbReference>
<feature type="domain" description="Polysaccharide pyruvyl transferase" evidence="2">
    <location>
        <begin position="14"/>
        <end position="295"/>
    </location>
</feature>
<dbReference type="GO" id="GO:0016740">
    <property type="term" value="F:transferase activity"/>
    <property type="evidence" value="ECO:0007669"/>
    <property type="project" value="UniProtKB-KW"/>
</dbReference>
<dbReference type="EMBL" id="JAQPZS010000011">
    <property type="protein sequence ID" value="MEJ6496945.1"/>
    <property type="molecule type" value="Genomic_DNA"/>
</dbReference>
<evidence type="ECO:0000313" key="3">
    <source>
        <dbReference type="EMBL" id="MEJ6496945.1"/>
    </source>
</evidence>
<protein>
    <submittedName>
        <fullName evidence="3">Polysaccharide pyruvyl transferase family protein</fullName>
    </submittedName>
</protein>
<keyword evidence="1" id="KW-1133">Transmembrane helix</keyword>
<dbReference type="Proteomes" id="UP001377972">
    <property type="component" value="Unassembled WGS sequence"/>
</dbReference>
<comment type="caution">
    <text evidence="3">The sequence shown here is derived from an EMBL/GenBank/DDBJ whole genome shotgun (WGS) entry which is preliminary data.</text>
</comment>
<keyword evidence="1" id="KW-0812">Transmembrane</keyword>
<gene>
    <name evidence="3" type="ORF">PQI24_12925</name>
</gene>
<keyword evidence="1" id="KW-0472">Membrane</keyword>
<keyword evidence="3" id="KW-0808">Transferase</keyword>
<dbReference type="RefSeq" id="WP_339981090.1">
    <property type="nucleotide sequence ID" value="NZ_JAQPZS010000011.1"/>
</dbReference>
<feature type="transmembrane region" description="Helical" evidence="1">
    <location>
        <begin position="73"/>
        <end position="97"/>
    </location>
</feature>
<accession>A0ABU8SV92</accession>
<proteinExistence type="predicted"/>